<accession>A0A7D5QBY5</accession>
<evidence type="ECO:0000313" key="2">
    <source>
        <dbReference type="EMBL" id="QLG62918.1"/>
    </source>
</evidence>
<evidence type="ECO:0000256" key="1">
    <source>
        <dbReference type="SAM" id="Phobius"/>
    </source>
</evidence>
<feature type="transmembrane region" description="Helical" evidence="1">
    <location>
        <begin position="12"/>
        <end position="36"/>
    </location>
</feature>
<evidence type="ECO:0000313" key="3">
    <source>
        <dbReference type="Proteomes" id="UP000509626"/>
    </source>
</evidence>
<name>A0A7D5QBY5_9EURY</name>
<feature type="transmembrane region" description="Helical" evidence="1">
    <location>
        <begin position="56"/>
        <end position="73"/>
    </location>
</feature>
<dbReference type="GeneID" id="56038741"/>
<reference evidence="2 3" key="1">
    <citation type="submission" date="2020-06" db="EMBL/GenBank/DDBJ databases">
        <title>NJ-3-1, isolated from saline soil.</title>
        <authorList>
            <person name="Cui H.L."/>
            <person name="Shi X."/>
        </authorList>
    </citation>
    <scope>NUCLEOTIDE SEQUENCE [LARGE SCALE GENOMIC DNA]</scope>
    <source>
        <strain evidence="2 3">NJ-3-1</strain>
    </source>
</reference>
<dbReference type="KEGG" id="halu:HUG12_14740"/>
<proteinExistence type="predicted"/>
<dbReference type="AlphaFoldDB" id="A0A7D5QBY5"/>
<keyword evidence="3" id="KW-1185">Reference proteome</keyword>
<sequence length="81" mass="8654">MSTERRIPDRLVGPLGGLSLLVGLASIVLAYIFIIIGTTLYFDMNGLDGVTRTDSIIVLVTGVLLVGVAYAGYKGFMRFAT</sequence>
<dbReference type="EMBL" id="CP058579">
    <property type="protein sequence ID" value="QLG62918.1"/>
    <property type="molecule type" value="Genomic_DNA"/>
</dbReference>
<keyword evidence="1" id="KW-1133">Transmembrane helix</keyword>
<dbReference type="Proteomes" id="UP000509626">
    <property type="component" value="Chromosome"/>
</dbReference>
<organism evidence="2 3">
    <name type="scientific">Halorarum salinum</name>
    <dbReference type="NCBI Taxonomy" id="2743089"/>
    <lineage>
        <taxon>Archaea</taxon>
        <taxon>Methanobacteriati</taxon>
        <taxon>Methanobacteriota</taxon>
        <taxon>Stenosarchaea group</taxon>
        <taxon>Halobacteria</taxon>
        <taxon>Halobacteriales</taxon>
        <taxon>Haloferacaceae</taxon>
        <taxon>Halorarum</taxon>
    </lineage>
</organism>
<dbReference type="RefSeq" id="WP_179269503.1">
    <property type="nucleotide sequence ID" value="NZ_CP058579.1"/>
</dbReference>
<keyword evidence="1" id="KW-0812">Transmembrane</keyword>
<protein>
    <submittedName>
        <fullName evidence="2">Uncharacterized protein</fullName>
    </submittedName>
</protein>
<gene>
    <name evidence="2" type="ORF">HUG12_14740</name>
</gene>
<keyword evidence="1" id="KW-0472">Membrane</keyword>